<reference evidence="5 6" key="1">
    <citation type="submission" date="2015-09" db="EMBL/GenBank/DDBJ databases">
        <title>Draft genome of the parasitic nematode Teladorsagia circumcincta isolate WARC Sus (inbred).</title>
        <authorList>
            <person name="Mitreva M."/>
        </authorList>
    </citation>
    <scope>NUCLEOTIDE SEQUENCE [LARGE SCALE GENOMIC DNA]</scope>
    <source>
        <strain evidence="5 6">S</strain>
    </source>
</reference>
<keyword evidence="2" id="KW-0677">Repeat</keyword>
<dbReference type="InterPro" id="IPR011992">
    <property type="entry name" value="EF-hand-dom_pair"/>
</dbReference>
<dbReference type="EMBL" id="KZ345148">
    <property type="protein sequence ID" value="PIO75368.1"/>
    <property type="molecule type" value="Genomic_DNA"/>
</dbReference>
<dbReference type="GO" id="GO:0005509">
    <property type="term" value="F:calcium ion binding"/>
    <property type="evidence" value="ECO:0007669"/>
    <property type="project" value="InterPro"/>
</dbReference>
<sequence length="130" mass="14606">WPDVNGEVSVSALTVFVTSDRHFAGNEEVHDEGHIKQHLEDKIDVSKLSEEQQRFHYFSISDLNKDNLIDGNEILKALTHDHSDDTGPGVPIQDEDAMIQMVDGVLADMDINGDGYIEFAEYMKKTTRSS</sequence>
<evidence type="ECO:0000259" key="4">
    <source>
        <dbReference type="PROSITE" id="PS50222"/>
    </source>
</evidence>
<organism evidence="5 6">
    <name type="scientific">Teladorsagia circumcincta</name>
    <name type="common">Brown stomach worm</name>
    <name type="synonym">Ostertagia circumcincta</name>
    <dbReference type="NCBI Taxonomy" id="45464"/>
    <lineage>
        <taxon>Eukaryota</taxon>
        <taxon>Metazoa</taxon>
        <taxon>Ecdysozoa</taxon>
        <taxon>Nematoda</taxon>
        <taxon>Chromadorea</taxon>
        <taxon>Rhabditida</taxon>
        <taxon>Rhabditina</taxon>
        <taxon>Rhabditomorpha</taxon>
        <taxon>Strongyloidea</taxon>
        <taxon>Trichostrongylidae</taxon>
        <taxon>Teladorsagia</taxon>
    </lineage>
</organism>
<proteinExistence type="predicted"/>
<feature type="domain" description="EF-hand" evidence="4">
    <location>
        <begin position="49"/>
        <end position="84"/>
    </location>
</feature>
<dbReference type="SUPFAM" id="SSF47473">
    <property type="entry name" value="EF-hand"/>
    <property type="match status" value="1"/>
</dbReference>
<evidence type="ECO:0000256" key="2">
    <source>
        <dbReference type="ARBA" id="ARBA00022737"/>
    </source>
</evidence>
<keyword evidence="3" id="KW-0106">Calcium</keyword>
<keyword evidence="6" id="KW-1185">Reference proteome</keyword>
<feature type="domain" description="EF-hand" evidence="4">
    <location>
        <begin position="97"/>
        <end position="130"/>
    </location>
</feature>
<protein>
    <submittedName>
        <fullName evidence="5">EF hand</fullName>
    </submittedName>
</protein>
<dbReference type="PROSITE" id="PS00018">
    <property type="entry name" value="EF_HAND_1"/>
    <property type="match status" value="2"/>
</dbReference>
<dbReference type="Gene3D" id="1.10.238.10">
    <property type="entry name" value="EF-hand"/>
    <property type="match status" value="1"/>
</dbReference>
<evidence type="ECO:0000256" key="1">
    <source>
        <dbReference type="ARBA" id="ARBA00022729"/>
    </source>
</evidence>
<dbReference type="PANTHER" id="PTHR23104:SF12">
    <property type="entry name" value="EF-HAND DOMAIN-CONTAINING PROTEIN"/>
    <property type="match status" value="1"/>
</dbReference>
<keyword evidence="1" id="KW-0732">Signal</keyword>
<evidence type="ECO:0000313" key="5">
    <source>
        <dbReference type="EMBL" id="PIO75368.1"/>
    </source>
</evidence>
<feature type="non-terminal residue" evidence="5">
    <location>
        <position position="1"/>
    </location>
</feature>
<dbReference type="Pfam" id="PF13499">
    <property type="entry name" value="EF-hand_7"/>
    <property type="match status" value="1"/>
</dbReference>
<name>A0A2G9UYN1_TELCI</name>
<evidence type="ECO:0000256" key="3">
    <source>
        <dbReference type="ARBA" id="ARBA00022837"/>
    </source>
</evidence>
<dbReference type="InterPro" id="IPR052110">
    <property type="entry name" value="MCFD2-like"/>
</dbReference>
<accession>A0A2G9UYN1</accession>
<dbReference type="PROSITE" id="PS50222">
    <property type="entry name" value="EF_HAND_2"/>
    <property type="match status" value="2"/>
</dbReference>
<dbReference type="PANTHER" id="PTHR23104">
    <property type="entry name" value="MULTIPLE COAGULATION FACTOR DEFICIENCY PROTEIN 2 NEURAL STEM CELL DERIVED NEURONAL SURVIVAL PROTEIN"/>
    <property type="match status" value="1"/>
</dbReference>
<dbReference type="OrthoDB" id="289247at2759"/>
<dbReference type="Proteomes" id="UP000230423">
    <property type="component" value="Unassembled WGS sequence"/>
</dbReference>
<evidence type="ECO:0000313" key="6">
    <source>
        <dbReference type="Proteomes" id="UP000230423"/>
    </source>
</evidence>
<dbReference type="AlphaFoldDB" id="A0A2G9UYN1"/>
<dbReference type="InterPro" id="IPR018247">
    <property type="entry name" value="EF_Hand_1_Ca_BS"/>
</dbReference>
<dbReference type="InterPro" id="IPR002048">
    <property type="entry name" value="EF_hand_dom"/>
</dbReference>
<gene>
    <name evidence="5" type="ORF">TELCIR_02588</name>
</gene>